<reference evidence="1 2" key="1">
    <citation type="journal article" date="2021" name="Commun. Biol.">
        <title>The genome of Shorea leprosula (Dipterocarpaceae) highlights the ecological relevance of drought in aseasonal tropical rainforests.</title>
        <authorList>
            <person name="Ng K.K.S."/>
            <person name="Kobayashi M.J."/>
            <person name="Fawcett J.A."/>
            <person name="Hatakeyama M."/>
            <person name="Paape T."/>
            <person name="Ng C.H."/>
            <person name="Ang C.C."/>
            <person name="Tnah L.H."/>
            <person name="Lee C.T."/>
            <person name="Nishiyama T."/>
            <person name="Sese J."/>
            <person name="O'Brien M.J."/>
            <person name="Copetti D."/>
            <person name="Mohd Noor M.I."/>
            <person name="Ong R.C."/>
            <person name="Putra M."/>
            <person name="Sireger I.Z."/>
            <person name="Indrioko S."/>
            <person name="Kosugi Y."/>
            <person name="Izuno A."/>
            <person name="Isagi Y."/>
            <person name="Lee S.L."/>
            <person name="Shimizu K.K."/>
        </authorList>
    </citation>
    <scope>NUCLEOTIDE SEQUENCE [LARGE SCALE GENOMIC DNA]</scope>
    <source>
        <strain evidence="1">214</strain>
    </source>
</reference>
<gene>
    <name evidence="1" type="ORF">SLEP1_g58567</name>
</gene>
<sequence>MMNSSKLLNDPETERIFMGATLWNLRGRKRKRLLRSVGSLWQNTGNFWNPMILLR</sequence>
<dbReference type="Proteomes" id="UP001054252">
    <property type="component" value="Unassembled WGS sequence"/>
</dbReference>
<protein>
    <submittedName>
        <fullName evidence="1">Uncharacterized protein</fullName>
    </submittedName>
</protein>
<evidence type="ECO:0000313" key="1">
    <source>
        <dbReference type="EMBL" id="GKV51954.1"/>
    </source>
</evidence>
<organism evidence="1 2">
    <name type="scientific">Rubroshorea leprosula</name>
    <dbReference type="NCBI Taxonomy" id="152421"/>
    <lineage>
        <taxon>Eukaryota</taxon>
        <taxon>Viridiplantae</taxon>
        <taxon>Streptophyta</taxon>
        <taxon>Embryophyta</taxon>
        <taxon>Tracheophyta</taxon>
        <taxon>Spermatophyta</taxon>
        <taxon>Magnoliopsida</taxon>
        <taxon>eudicotyledons</taxon>
        <taxon>Gunneridae</taxon>
        <taxon>Pentapetalae</taxon>
        <taxon>rosids</taxon>
        <taxon>malvids</taxon>
        <taxon>Malvales</taxon>
        <taxon>Dipterocarpaceae</taxon>
        <taxon>Rubroshorea</taxon>
    </lineage>
</organism>
<dbReference type="EMBL" id="BPVZ01000575">
    <property type="protein sequence ID" value="GKV51954.1"/>
    <property type="molecule type" value="Genomic_DNA"/>
</dbReference>
<evidence type="ECO:0000313" key="2">
    <source>
        <dbReference type="Proteomes" id="UP001054252"/>
    </source>
</evidence>
<dbReference type="AlphaFoldDB" id="A0AAV5MSH6"/>
<proteinExistence type="predicted"/>
<comment type="caution">
    <text evidence="1">The sequence shown here is derived from an EMBL/GenBank/DDBJ whole genome shotgun (WGS) entry which is preliminary data.</text>
</comment>
<name>A0AAV5MSH6_9ROSI</name>
<keyword evidence="2" id="KW-1185">Reference proteome</keyword>
<accession>A0AAV5MSH6</accession>